<comment type="caution">
    <text evidence="4">The sequence shown here is derived from an EMBL/GenBank/DDBJ whole genome shotgun (WGS) entry which is preliminary data.</text>
</comment>
<dbReference type="PANTHER" id="PTHR21666:SF286">
    <property type="entry name" value="LIPOPROTEIN NLPD"/>
    <property type="match status" value="1"/>
</dbReference>
<dbReference type="InterPro" id="IPR050570">
    <property type="entry name" value="Cell_wall_metabolism_enzyme"/>
</dbReference>
<dbReference type="AlphaFoldDB" id="A0A257LWJ1"/>
<dbReference type="PANTHER" id="PTHR21666">
    <property type="entry name" value="PEPTIDASE-RELATED"/>
    <property type="match status" value="1"/>
</dbReference>
<evidence type="ECO:0000256" key="2">
    <source>
        <dbReference type="SAM" id="Phobius"/>
    </source>
</evidence>
<dbReference type="Proteomes" id="UP000216312">
    <property type="component" value="Unassembled WGS sequence"/>
</dbReference>
<sequence length="280" mass="32557">MRRWVVIYGEKVLYIDGRWIYPILLFLLLIFVLSLKLGINLITGGEINVREQKLFERRREAAERLVNLQERVTRIGEQLSQLEDFLYKFGVVWNILPEPFPEPVSTESGDNLFEHNITWLEKRQAWLESQLKKIESGIEEKEYLFAHIPSIWPAPGYITSGYGWRRDPFTHRREFHPAIDISNVEGTPVVATADGIVHFTGWVRGYGKTIIIDHGFGYSTLYGHLKKMLVKEGQVVRRGEVIGLMGHTGRTTGTHLHYEVRYFNRHKNPMDYVLDEGVAY</sequence>
<dbReference type="FunFam" id="2.70.70.10:FF:000006">
    <property type="entry name" value="M23 family peptidase"/>
    <property type="match status" value="1"/>
</dbReference>
<keyword evidence="2" id="KW-0472">Membrane</keyword>
<protein>
    <recommendedName>
        <fullName evidence="3">M23ase beta-sheet core domain-containing protein</fullName>
    </recommendedName>
</protein>
<feature type="domain" description="M23ase beta-sheet core" evidence="3">
    <location>
        <begin position="175"/>
        <end position="269"/>
    </location>
</feature>
<dbReference type="InterPro" id="IPR016047">
    <property type="entry name" value="M23ase_b-sheet_dom"/>
</dbReference>
<name>A0A257LWJ1_UNCW3</name>
<feature type="coiled-coil region" evidence="1">
    <location>
        <begin position="51"/>
        <end position="78"/>
    </location>
</feature>
<keyword evidence="2" id="KW-0812">Transmembrane</keyword>
<evidence type="ECO:0000256" key="1">
    <source>
        <dbReference type="SAM" id="Coils"/>
    </source>
</evidence>
<accession>A0A257LWJ1</accession>
<dbReference type="Pfam" id="PF01551">
    <property type="entry name" value="Peptidase_M23"/>
    <property type="match status" value="1"/>
</dbReference>
<evidence type="ECO:0000313" key="5">
    <source>
        <dbReference type="Proteomes" id="UP000216312"/>
    </source>
</evidence>
<dbReference type="Gene3D" id="2.70.70.10">
    <property type="entry name" value="Glucose Permease (Domain IIA)"/>
    <property type="match status" value="1"/>
</dbReference>
<dbReference type="SUPFAM" id="SSF51261">
    <property type="entry name" value="Duplicated hybrid motif"/>
    <property type="match status" value="1"/>
</dbReference>
<organism evidence="4 5">
    <name type="scientific">candidate division WOR-3 bacterium 4484_18</name>
    <dbReference type="NCBI Taxonomy" id="2020626"/>
    <lineage>
        <taxon>Bacteria</taxon>
        <taxon>Bacteria division WOR-3</taxon>
    </lineage>
</organism>
<dbReference type="GO" id="GO:0004222">
    <property type="term" value="F:metalloendopeptidase activity"/>
    <property type="evidence" value="ECO:0007669"/>
    <property type="project" value="TreeGrafter"/>
</dbReference>
<reference evidence="5" key="1">
    <citation type="submission" date="2017-07" db="EMBL/GenBank/DDBJ databases">
        <title>Novel pathways for hydrocarbon cycling and metabolic interdependencies in hydrothermal sediment communities.</title>
        <authorList>
            <person name="Dombrowski N."/>
            <person name="Seitz K."/>
            <person name="Teske A."/>
            <person name="Baker B."/>
        </authorList>
    </citation>
    <scope>NUCLEOTIDE SEQUENCE [LARGE SCALE GENOMIC DNA]</scope>
</reference>
<dbReference type="CDD" id="cd12797">
    <property type="entry name" value="M23_peptidase"/>
    <property type="match status" value="1"/>
</dbReference>
<proteinExistence type="predicted"/>
<dbReference type="EMBL" id="NMUJ01000010">
    <property type="protein sequence ID" value="OYV03326.1"/>
    <property type="molecule type" value="Genomic_DNA"/>
</dbReference>
<evidence type="ECO:0000313" key="4">
    <source>
        <dbReference type="EMBL" id="OYV03326.1"/>
    </source>
</evidence>
<keyword evidence="2" id="KW-1133">Transmembrane helix</keyword>
<gene>
    <name evidence="4" type="ORF">CGW93_01540</name>
</gene>
<keyword evidence="1" id="KW-0175">Coiled coil</keyword>
<evidence type="ECO:0000259" key="3">
    <source>
        <dbReference type="Pfam" id="PF01551"/>
    </source>
</evidence>
<feature type="transmembrane region" description="Helical" evidence="2">
    <location>
        <begin position="20"/>
        <end position="43"/>
    </location>
</feature>
<dbReference type="InterPro" id="IPR011055">
    <property type="entry name" value="Dup_hybrid_motif"/>
</dbReference>